<organism evidence="4 5">
    <name type="scientific">Rouxiella chamberiensis</name>
    <dbReference type="NCBI Taxonomy" id="1513468"/>
    <lineage>
        <taxon>Bacteria</taxon>
        <taxon>Pseudomonadati</taxon>
        <taxon>Pseudomonadota</taxon>
        <taxon>Gammaproteobacteria</taxon>
        <taxon>Enterobacterales</taxon>
        <taxon>Yersiniaceae</taxon>
        <taxon>Rouxiella</taxon>
    </lineage>
</organism>
<evidence type="ECO:0000256" key="2">
    <source>
        <dbReference type="ARBA" id="ARBA00022801"/>
    </source>
</evidence>
<evidence type="ECO:0000313" key="4">
    <source>
        <dbReference type="EMBL" id="WAT02577.1"/>
    </source>
</evidence>
<name>A0ABY7HUE4_9GAMM</name>
<evidence type="ECO:0000313" key="5">
    <source>
        <dbReference type="Proteomes" id="UP001164712"/>
    </source>
</evidence>
<dbReference type="InterPro" id="IPR050288">
    <property type="entry name" value="Cellulose_deg_GH3"/>
</dbReference>
<dbReference type="InterPro" id="IPR036881">
    <property type="entry name" value="Glyco_hydro_3_C_sf"/>
</dbReference>
<sequence>MRILRSLFAVGAIAHPATPKGDIDYSAHRLIAQREAEQGIVLLKNERDILPLKRGAKKLLVVGAHADHGVLAGGGSSAVTPVGSLRLPGIDFMGIETQKVYQPSSPLWAIRAESTAAEVAYASGEDVDEAVEQAKEADAVILFVEEWRSEALDAQGLALSKEQNQLVEALAAVNRRTIVVLETGGPVTLPWLDRVPAVLEAWYPGSGGGEAIAGVLFGRVNPGGVYR</sequence>
<dbReference type="Proteomes" id="UP001164712">
    <property type="component" value="Chromosome"/>
</dbReference>
<dbReference type="Pfam" id="PF01915">
    <property type="entry name" value="Glyco_hydro_3_C"/>
    <property type="match status" value="1"/>
</dbReference>
<comment type="similarity">
    <text evidence="1">Belongs to the glycosyl hydrolase 3 family.</text>
</comment>
<feature type="domain" description="Glycoside hydrolase family 3 C-terminal" evidence="3">
    <location>
        <begin position="40"/>
        <end position="224"/>
    </location>
</feature>
<reference evidence="4" key="1">
    <citation type="submission" date="2022-12" db="EMBL/GenBank/DDBJ databases">
        <title>Complete genome sequence of an Australian strain of Rouxiella badensis DAR84756 and resolution of the R. badensis DSM100043 and R. chamberiensis DSM28324 genomes.</title>
        <authorList>
            <person name="Paul S."/>
            <person name="Anderson P.J."/>
            <person name="Maynard G."/>
            <person name="Dyall-Smith M."/>
            <person name="Kudinha T."/>
        </authorList>
    </citation>
    <scope>NUCLEOTIDE SEQUENCE</scope>
    <source>
        <strain evidence="4">DSM 28324</strain>
    </source>
</reference>
<dbReference type="RefSeq" id="WP_269128261.1">
    <property type="nucleotide sequence ID" value="NZ_CP114058.1"/>
</dbReference>
<evidence type="ECO:0000259" key="3">
    <source>
        <dbReference type="Pfam" id="PF01915"/>
    </source>
</evidence>
<dbReference type="SUPFAM" id="SSF52279">
    <property type="entry name" value="Beta-D-glucan exohydrolase, C-terminal domain"/>
    <property type="match status" value="1"/>
</dbReference>
<keyword evidence="2 4" id="KW-0378">Hydrolase</keyword>
<dbReference type="Gene3D" id="3.40.50.1700">
    <property type="entry name" value="Glycoside hydrolase family 3 C-terminal domain"/>
    <property type="match status" value="1"/>
</dbReference>
<dbReference type="EMBL" id="CP114058">
    <property type="protein sequence ID" value="WAT02577.1"/>
    <property type="molecule type" value="Genomic_DNA"/>
</dbReference>
<proteinExistence type="inferred from homology"/>
<dbReference type="PANTHER" id="PTHR42715:SF10">
    <property type="entry name" value="BETA-GLUCOSIDASE"/>
    <property type="match status" value="1"/>
</dbReference>
<protein>
    <submittedName>
        <fullName evidence="4">Glycoside hydrolase family 3 C-terminal domain-containing protein</fullName>
    </submittedName>
</protein>
<keyword evidence="5" id="KW-1185">Reference proteome</keyword>
<dbReference type="GO" id="GO:0016787">
    <property type="term" value="F:hydrolase activity"/>
    <property type="evidence" value="ECO:0007669"/>
    <property type="project" value="UniProtKB-KW"/>
</dbReference>
<dbReference type="PANTHER" id="PTHR42715">
    <property type="entry name" value="BETA-GLUCOSIDASE"/>
    <property type="match status" value="1"/>
</dbReference>
<dbReference type="InterPro" id="IPR002772">
    <property type="entry name" value="Glyco_hydro_3_C"/>
</dbReference>
<gene>
    <name evidence="4" type="ORF">O1V66_08475</name>
</gene>
<accession>A0ABY7HUE4</accession>
<evidence type="ECO:0000256" key="1">
    <source>
        <dbReference type="ARBA" id="ARBA00005336"/>
    </source>
</evidence>